<dbReference type="FunCoup" id="A0A1X2HCI9">
    <property type="interactions" value="397"/>
</dbReference>
<dbReference type="AlphaFoldDB" id="A0A1X2HCI9"/>
<name>A0A1X2HCI9_SYNRA</name>
<accession>A0A1X2HCI9</accession>
<dbReference type="EMBL" id="MCGN01000005">
    <property type="protein sequence ID" value="ORY96511.1"/>
    <property type="molecule type" value="Genomic_DNA"/>
</dbReference>
<dbReference type="InterPro" id="IPR034751">
    <property type="entry name" value="Yippee"/>
</dbReference>
<reference evidence="6 7" key="1">
    <citation type="submission" date="2016-07" db="EMBL/GenBank/DDBJ databases">
        <title>Pervasive Adenine N6-methylation of Active Genes in Fungi.</title>
        <authorList>
            <consortium name="DOE Joint Genome Institute"/>
            <person name="Mondo S.J."/>
            <person name="Dannebaum R.O."/>
            <person name="Kuo R.C."/>
            <person name="Labutti K."/>
            <person name="Haridas S."/>
            <person name="Kuo A."/>
            <person name="Salamov A."/>
            <person name="Ahrendt S.R."/>
            <person name="Lipzen A."/>
            <person name="Sullivan W."/>
            <person name="Andreopoulos W.B."/>
            <person name="Clum A."/>
            <person name="Lindquist E."/>
            <person name="Daum C."/>
            <person name="Ramamoorthy G.K."/>
            <person name="Gryganskyi A."/>
            <person name="Culley D."/>
            <person name="Magnuson J.K."/>
            <person name="James T.Y."/>
            <person name="O'Malley M.A."/>
            <person name="Stajich J.E."/>
            <person name="Spatafora J.W."/>
            <person name="Visel A."/>
            <person name="Grigoriev I.V."/>
        </authorList>
    </citation>
    <scope>NUCLEOTIDE SEQUENCE [LARGE SCALE GENOMIC DNA]</scope>
    <source>
        <strain evidence="6 7">NRRL 2496</strain>
    </source>
</reference>
<evidence type="ECO:0000256" key="1">
    <source>
        <dbReference type="ARBA" id="ARBA00005613"/>
    </source>
</evidence>
<evidence type="ECO:0000259" key="5">
    <source>
        <dbReference type="PROSITE" id="PS51792"/>
    </source>
</evidence>
<dbReference type="GO" id="GO:0046872">
    <property type="term" value="F:metal ion binding"/>
    <property type="evidence" value="ECO:0007669"/>
    <property type="project" value="UniProtKB-KW"/>
</dbReference>
<dbReference type="InParanoid" id="A0A1X2HCI9"/>
<evidence type="ECO:0000256" key="2">
    <source>
        <dbReference type="ARBA" id="ARBA00022723"/>
    </source>
</evidence>
<dbReference type="PROSITE" id="PS51792">
    <property type="entry name" value="YIPPEE"/>
    <property type="match status" value="1"/>
</dbReference>
<evidence type="ECO:0000256" key="3">
    <source>
        <dbReference type="ARBA" id="ARBA00022833"/>
    </source>
</evidence>
<dbReference type="STRING" id="13706.A0A1X2HCI9"/>
<comment type="caution">
    <text evidence="6">The sequence shown here is derived from an EMBL/GenBank/DDBJ whole genome shotgun (WGS) entry which is preliminary data.</text>
</comment>
<gene>
    <name evidence="6" type="ORF">BCR43DRAFT_440243</name>
</gene>
<evidence type="ECO:0000313" key="7">
    <source>
        <dbReference type="Proteomes" id="UP000242180"/>
    </source>
</evidence>
<protein>
    <recommendedName>
        <fullName evidence="4">Protein yippee-like</fullName>
    </recommendedName>
</protein>
<organism evidence="6 7">
    <name type="scientific">Syncephalastrum racemosum</name>
    <name type="common">Filamentous fungus</name>
    <dbReference type="NCBI Taxonomy" id="13706"/>
    <lineage>
        <taxon>Eukaryota</taxon>
        <taxon>Fungi</taxon>
        <taxon>Fungi incertae sedis</taxon>
        <taxon>Mucoromycota</taxon>
        <taxon>Mucoromycotina</taxon>
        <taxon>Mucoromycetes</taxon>
        <taxon>Mucorales</taxon>
        <taxon>Syncephalastraceae</taxon>
        <taxon>Syncephalastrum</taxon>
    </lineage>
</organism>
<comment type="similarity">
    <text evidence="1 4">Belongs to the yippee family.</text>
</comment>
<dbReference type="Pfam" id="PF03226">
    <property type="entry name" value="Yippee-Mis18"/>
    <property type="match status" value="1"/>
</dbReference>
<keyword evidence="3" id="KW-0862">Zinc</keyword>
<proteinExistence type="inferred from homology"/>
<feature type="domain" description="Yippee" evidence="5">
    <location>
        <begin position="13"/>
        <end position="115"/>
    </location>
</feature>
<keyword evidence="7" id="KW-1185">Reference proteome</keyword>
<dbReference type="OrthoDB" id="6407410at2759"/>
<dbReference type="InterPro" id="IPR039058">
    <property type="entry name" value="Yippee_fam"/>
</dbReference>
<evidence type="ECO:0000313" key="6">
    <source>
        <dbReference type="EMBL" id="ORY96511.1"/>
    </source>
</evidence>
<dbReference type="Proteomes" id="UP000242180">
    <property type="component" value="Unassembled WGS sequence"/>
</dbReference>
<evidence type="ECO:0000256" key="4">
    <source>
        <dbReference type="RuleBase" id="RU110713"/>
    </source>
</evidence>
<sequence>MGLRFYFYLDGNGIYGCITCKTHLLMDESVLSKAKRLSLFHGLHGPAYLAPQLVNIVESEPKERAMSTGMHTVRDIRCCKCDTLLGWHYIHAYNPQNKYKEGKYLLEESRLIVLS</sequence>
<keyword evidence="2" id="KW-0479">Metal-binding</keyword>
<dbReference type="InterPro" id="IPR004910">
    <property type="entry name" value="Yippee/Mis18/Cereblon"/>
</dbReference>
<dbReference type="PANTHER" id="PTHR13848">
    <property type="entry name" value="PROTEIN YIPPEE-LIKE CG15309-RELATED"/>
    <property type="match status" value="1"/>
</dbReference>